<comment type="caution">
    <text evidence="1">The sequence shown here is derived from an EMBL/GenBank/DDBJ whole genome shotgun (WGS) entry which is preliminary data.</text>
</comment>
<evidence type="ECO:0000313" key="1">
    <source>
        <dbReference type="EMBL" id="GFY01556.1"/>
    </source>
</evidence>
<proteinExistence type="predicted"/>
<organism evidence="1 2">
    <name type="scientific">Trichonephila clavipes</name>
    <name type="common">Golden silk orbweaver</name>
    <name type="synonym">Nephila clavipes</name>
    <dbReference type="NCBI Taxonomy" id="2585209"/>
    <lineage>
        <taxon>Eukaryota</taxon>
        <taxon>Metazoa</taxon>
        <taxon>Ecdysozoa</taxon>
        <taxon>Arthropoda</taxon>
        <taxon>Chelicerata</taxon>
        <taxon>Arachnida</taxon>
        <taxon>Araneae</taxon>
        <taxon>Araneomorphae</taxon>
        <taxon>Entelegynae</taxon>
        <taxon>Araneoidea</taxon>
        <taxon>Nephilidae</taxon>
        <taxon>Trichonephila</taxon>
    </lineage>
</organism>
<accession>A0A8X6RVT2</accession>
<sequence>MHHGEKKGAIASRRLDLYLLVRGRYFIFLLSPIGNQLRRSHLGTHPLGVTGSPRVPPLVVVVVLVTMNKCIMEKKRWHSLQEVGLLPVGPRKVFYFPIALTSSH</sequence>
<gene>
    <name evidence="1" type="ORF">TNCV_2607401</name>
</gene>
<name>A0A8X6RVT2_TRICX</name>
<dbReference type="EMBL" id="BMAU01021229">
    <property type="protein sequence ID" value="GFY01556.1"/>
    <property type="molecule type" value="Genomic_DNA"/>
</dbReference>
<reference evidence="1" key="1">
    <citation type="submission" date="2020-08" db="EMBL/GenBank/DDBJ databases">
        <title>Multicomponent nature underlies the extraordinary mechanical properties of spider dragline silk.</title>
        <authorList>
            <person name="Kono N."/>
            <person name="Nakamura H."/>
            <person name="Mori M."/>
            <person name="Yoshida Y."/>
            <person name="Ohtoshi R."/>
            <person name="Malay A.D."/>
            <person name="Moran D.A.P."/>
            <person name="Tomita M."/>
            <person name="Numata K."/>
            <person name="Arakawa K."/>
        </authorList>
    </citation>
    <scope>NUCLEOTIDE SEQUENCE</scope>
</reference>
<dbReference type="AlphaFoldDB" id="A0A8X6RVT2"/>
<dbReference type="Proteomes" id="UP000887159">
    <property type="component" value="Unassembled WGS sequence"/>
</dbReference>
<protein>
    <submittedName>
        <fullName evidence="1">Uncharacterized protein</fullName>
    </submittedName>
</protein>
<keyword evidence="2" id="KW-1185">Reference proteome</keyword>
<evidence type="ECO:0000313" key="2">
    <source>
        <dbReference type="Proteomes" id="UP000887159"/>
    </source>
</evidence>